<comment type="caution">
    <text evidence="1">The sequence shown here is derived from an EMBL/GenBank/DDBJ whole genome shotgun (WGS) entry which is preliminary data.</text>
</comment>
<keyword evidence="2" id="KW-1185">Reference proteome</keyword>
<proteinExistence type="predicted"/>
<sequence>MVVIEKLNNFIKELYNNNLTVNKNNIEEVIKNADFLSQRILTRAKDWIKVEIPEEDYQYNSISSLILDWSSTTNDLDEEYLWGGFKILGLFESLGYPSHFWDNYNNDSRFWKNNSQPEAEAIWQEFLPKLNYFHKSGHGDDGTYGCILREEGVYPCPIYFFDSGIWFKMDMNFEEYYNTMIACKAVYYWQYFYIDTQDIVKKLGTYKPCYMEAGTYYFNGPKPFLDKFKDGTFTYSAEGVLHQMKNIIKRFPKLFPDVDLTYFKERCDALEKALNL</sequence>
<accession>A0A1B9A0C0</accession>
<protein>
    <submittedName>
        <fullName evidence="1">Uncharacterized protein</fullName>
    </submittedName>
</protein>
<dbReference type="OrthoDB" id="1273330at2"/>
<reference evidence="1 2" key="1">
    <citation type="submission" date="2016-07" db="EMBL/GenBank/DDBJ databases">
        <authorList>
            <person name="Jeong J.-J."/>
            <person name="Kim D.W."/>
            <person name="Sang M.K."/>
            <person name="Choi I.-G."/>
            <person name="Kim K.D."/>
        </authorList>
    </citation>
    <scope>NUCLEOTIDE SEQUENCE [LARGE SCALE GENOMIC DNA]</scope>
    <source>
        <strain evidence="1 2">UTM-3</strain>
    </source>
</reference>
<name>A0A1B9A0C0_9FLAO</name>
<dbReference type="Proteomes" id="UP000092651">
    <property type="component" value="Unassembled WGS sequence"/>
</dbReference>
<gene>
    <name evidence="1" type="ORF">BBI01_02020</name>
</gene>
<evidence type="ECO:0000313" key="2">
    <source>
        <dbReference type="Proteomes" id="UP000092651"/>
    </source>
</evidence>
<dbReference type="AlphaFoldDB" id="A0A1B9A0C0"/>
<organism evidence="1 2">
    <name type="scientific">Chryseobacterium artocarpi</name>
    <dbReference type="NCBI Taxonomy" id="1414727"/>
    <lineage>
        <taxon>Bacteria</taxon>
        <taxon>Pseudomonadati</taxon>
        <taxon>Bacteroidota</taxon>
        <taxon>Flavobacteriia</taxon>
        <taxon>Flavobacteriales</taxon>
        <taxon>Weeksellaceae</taxon>
        <taxon>Chryseobacterium group</taxon>
        <taxon>Chryseobacterium</taxon>
    </lineage>
</organism>
<dbReference type="RefSeq" id="WP_065393016.1">
    <property type="nucleotide sequence ID" value="NZ_MAYH01000001.1"/>
</dbReference>
<dbReference type="EMBL" id="MAYH01000001">
    <property type="protein sequence ID" value="OCA77262.1"/>
    <property type="molecule type" value="Genomic_DNA"/>
</dbReference>
<evidence type="ECO:0000313" key="1">
    <source>
        <dbReference type="EMBL" id="OCA77262.1"/>
    </source>
</evidence>